<evidence type="ECO:0000259" key="8">
    <source>
        <dbReference type="PROSITE" id="PS50928"/>
    </source>
</evidence>
<protein>
    <submittedName>
        <fullName evidence="9">Phosphonate ABC transporter permease</fullName>
    </submittedName>
</protein>
<dbReference type="KEGG" id="scou:SCORR_v1c03960"/>
<evidence type="ECO:0000256" key="6">
    <source>
        <dbReference type="ARBA" id="ARBA00023136"/>
    </source>
</evidence>
<comment type="subcellular location">
    <subcellularLocation>
        <location evidence="1 7">Cell membrane</location>
        <topology evidence="1 7">Multi-pass membrane protein</topology>
    </subcellularLocation>
</comment>
<dbReference type="OrthoDB" id="8557224at2"/>
<sequence length="864" mass="101105">MIKRKINSLLSRNVFKVGERYSKSPSKIFMWSMIIITSLIVLFGFYYLENSWEEFFTSLSNLGTSIKEMLNWNFKEFATPNMFGETFLNNALQSVLSTITMSFSGTILGVLLAVPVALLSSYNLVHNRFVNNLCKSIMALFRTVPAFTFALFLIGYFGQTTLSVTLAIAIFTFAITGKLFLEKIEHINFKIYTSLQATGASKYSSFRSAVMPQISHSLLSLTFYSLETNIRYIAIIGGMTSVGIGELIQRNIGFQQWDRAGFLLFLLIMVVLLLELIIYLIKKYILSDKDFILDKKERDNIINKSKKLIRKSNLRYYIYEEFILKYKIEIKKTISWKSKFLLYKERTKKISQFKKLHKSKILEDKEKFKELKSKEFNSKNWFIYNDKLSQSVRRDKLYLTDFNLMVESRKSEYYLRTKKEVEEKHEEFLKSLTKDVVLHKNPRKYLKRWFLYAIIFAFFIYSFSTIEFHIESKEVIQNTNKTIWSVLNINWESLFSKTSNAPFSVIQLMFETLSIAIVGTTLGVLFSYILGLISSETIVNFYVAKFFVILTSIVRAIPTYIYAIIFVALVGLGPFNGAIALAMGSIGMLTKYNRETFEDINLKISTQLQATGLNGWQRFRYGIIPQTSSNVISYIIYRFDINFKEVSSLGIVGAGNMGYLLNTYFNDRYFNEFGALLFGIMVFTLLIETFTTILRNKINLGINPKYVDYLILKIKNYLFIKYKTNEMLYLKKQGLSFNESCALYSFTNNELFKSIKAIQKKDNLSKKNSYLKAYNELFNTSFVSIKEVNDNYKQLYKKYKTNRIEYIEKLNNEYIESLKTYKDNLKVFKNNEIYKNDIKFYIKEYYKSKKNAKRIFRIQKNSLD</sequence>
<feature type="transmembrane region" description="Helical" evidence="7">
    <location>
        <begin position="673"/>
        <end position="694"/>
    </location>
</feature>
<dbReference type="Pfam" id="PF00528">
    <property type="entry name" value="BPD_transp_1"/>
    <property type="match status" value="2"/>
</dbReference>
<dbReference type="PANTHER" id="PTHR30043:SF1">
    <property type="entry name" value="ABC TRANSPORT SYSTEM PERMEASE PROTEIN P69"/>
    <property type="match status" value="1"/>
</dbReference>
<dbReference type="SUPFAM" id="SSF161098">
    <property type="entry name" value="MetI-like"/>
    <property type="match status" value="2"/>
</dbReference>
<keyword evidence="3" id="KW-1003">Cell membrane</keyword>
<dbReference type="PANTHER" id="PTHR30043">
    <property type="entry name" value="PHOSPHONATES TRANSPORT SYSTEM PERMEASE PROTEIN"/>
    <property type="match status" value="1"/>
</dbReference>
<evidence type="ECO:0000256" key="1">
    <source>
        <dbReference type="ARBA" id="ARBA00004651"/>
    </source>
</evidence>
<proteinExistence type="inferred from homology"/>
<feature type="transmembrane region" description="Helical" evidence="7">
    <location>
        <begin position="560"/>
        <end position="584"/>
    </location>
</feature>
<evidence type="ECO:0000313" key="9">
    <source>
        <dbReference type="EMBL" id="ASP28170.1"/>
    </source>
</evidence>
<feature type="domain" description="ABC transmembrane type-1" evidence="8">
    <location>
        <begin position="509"/>
        <end position="694"/>
    </location>
</feature>
<accession>A0A222ENU2</accession>
<feature type="transmembrane region" description="Helical" evidence="7">
    <location>
        <begin position="230"/>
        <end position="248"/>
    </location>
</feature>
<feature type="transmembrane region" description="Helical" evidence="7">
    <location>
        <begin position="137"/>
        <end position="157"/>
    </location>
</feature>
<evidence type="ECO:0000256" key="2">
    <source>
        <dbReference type="ARBA" id="ARBA00022448"/>
    </source>
</evidence>
<dbReference type="Gene3D" id="1.10.3720.10">
    <property type="entry name" value="MetI-like"/>
    <property type="match status" value="2"/>
</dbReference>
<dbReference type="PROSITE" id="PS50928">
    <property type="entry name" value="ABC_TM1"/>
    <property type="match status" value="2"/>
</dbReference>
<evidence type="ECO:0000256" key="3">
    <source>
        <dbReference type="ARBA" id="ARBA00022475"/>
    </source>
</evidence>
<dbReference type="GO" id="GO:0005886">
    <property type="term" value="C:plasma membrane"/>
    <property type="evidence" value="ECO:0007669"/>
    <property type="project" value="UniProtKB-SubCell"/>
</dbReference>
<feature type="transmembrane region" description="Helical" evidence="7">
    <location>
        <begin position="103"/>
        <end position="125"/>
    </location>
</feature>
<dbReference type="Proteomes" id="UP000203229">
    <property type="component" value="Chromosome"/>
</dbReference>
<dbReference type="InterPro" id="IPR000515">
    <property type="entry name" value="MetI-like"/>
</dbReference>
<evidence type="ECO:0000256" key="7">
    <source>
        <dbReference type="RuleBase" id="RU363032"/>
    </source>
</evidence>
<dbReference type="GO" id="GO:0055085">
    <property type="term" value="P:transmembrane transport"/>
    <property type="evidence" value="ECO:0007669"/>
    <property type="project" value="InterPro"/>
</dbReference>
<organism evidence="9 10">
    <name type="scientific">Spiroplasma corruscae</name>
    <dbReference type="NCBI Taxonomy" id="216934"/>
    <lineage>
        <taxon>Bacteria</taxon>
        <taxon>Bacillati</taxon>
        <taxon>Mycoplasmatota</taxon>
        <taxon>Mollicutes</taxon>
        <taxon>Entomoplasmatales</taxon>
        <taxon>Spiroplasmataceae</taxon>
        <taxon>Spiroplasma</taxon>
    </lineage>
</organism>
<evidence type="ECO:0000313" key="10">
    <source>
        <dbReference type="Proteomes" id="UP000203229"/>
    </source>
</evidence>
<gene>
    <name evidence="9" type="primary">phnE</name>
    <name evidence="9" type="ORF">SCORR_v1c03960</name>
</gene>
<feature type="transmembrane region" description="Helical" evidence="7">
    <location>
        <begin position="28"/>
        <end position="48"/>
    </location>
</feature>
<dbReference type="EMBL" id="CP022535">
    <property type="protein sequence ID" value="ASP28170.1"/>
    <property type="molecule type" value="Genomic_DNA"/>
</dbReference>
<keyword evidence="5 7" id="KW-1133">Transmembrane helix</keyword>
<name>A0A222ENU2_9MOLU</name>
<evidence type="ECO:0000256" key="4">
    <source>
        <dbReference type="ARBA" id="ARBA00022692"/>
    </source>
</evidence>
<comment type="similarity">
    <text evidence="7">Belongs to the binding-protein-dependent transport system permease family.</text>
</comment>
<keyword evidence="6 7" id="KW-0472">Membrane</keyword>
<dbReference type="AlphaFoldDB" id="A0A222ENU2"/>
<feature type="transmembrane region" description="Helical" evidence="7">
    <location>
        <begin position="260"/>
        <end position="281"/>
    </location>
</feature>
<keyword evidence="4 7" id="KW-0812">Transmembrane</keyword>
<feature type="transmembrane region" description="Helical" evidence="7">
    <location>
        <begin position="537"/>
        <end position="554"/>
    </location>
</feature>
<dbReference type="RefSeq" id="WP_094048663.1">
    <property type="nucleotide sequence ID" value="NZ_CP022535.1"/>
</dbReference>
<keyword evidence="2 7" id="KW-0813">Transport</keyword>
<feature type="transmembrane region" description="Helical" evidence="7">
    <location>
        <begin position="449"/>
        <end position="470"/>
    </location>
</feature>
<dbReference type="CDD" id="cd06261">
    <property type="entry name" value="TM_PBP2"/>
    <property type="match status" value="2"/>
</dbReference>
<keyword evidence="10" id="KW-1185">Reference proteome</keyword>
<dbReference type="InterPro" id="IPR035906">
    <property type="entry name" value="MetI-like_sf"/>
</dbReference>
<feature type="transmembrane region" description="Helical" evidence="7">
    <location>
        <begin position="163"/>
        <end position="181"/>
    </location>
</feature>
<evidence type="ECO:0000256" key="5">
    <source>
        <dbReference type="ARBA" id="ARBA00022989"/>
    </source>
</evidence>
<feature type="transmembrane region" description="Helical" evidence="7">
    <location>
        <begin position="505"/>
        <end position="530"/>
    </location>
</feature>
<reference evidence="9 10" key="1">
    <citation type="submission" date="2017-07" db="EMBL/GenBank/DDBJ databases">
        <title>Complete genome sequence of Spiroplasma corruscae EC-1 (DSM 19793).</title>
        <authorList>
            <person name="Tsai Y.-M."/>
            <person name="Lo W.-S."/>
            <person name="Kuo C.-H."/>
        </authorList>
    </citation>
    <scope>NUCLEOTIDE SEQUENCE [LARGE SCALE GENOMIC DNA]</scope>
    <source>
        <strain evidence="9 10">EC-1</strain>
    </source>
</reference>
<feature type="domain" description="ABC transmembrane type-1" evidence="8">
    <location>
        <begin position="95"/>
        <end position="278"/>
    </location>
</feature>